<dbReference type="PANTHER" id="PTHR24321:SF8">
    <property type="entry name" value="ESTRADIOL 17-BETA-DEHYDROGENASE 8-RELATED"/>
    <property type="match status" value="1"/>
</dbReference>
<keyword evidence="2" id="KW-0560">Oxidoreductase</keyword>
<sequence>MQYPHFADQVVLITGAASGFGRLLAEKLAPSGARLILADLNEGGLDRLAASLSAAGAPVLAMACDVTSQAQVKALHEAAIERFGRLDIAINNAGRASAMKALIDTEEAELDQAFAVNAKGVFFGMKYQIRQMLTQGHGCILNVASLAGIGGAPKLAAYCAAKHAVVGLTRTAAVEYAAKNIRVNAICPFFSPTPLVTNSDMDEKQAFLAQGSPMKRLGSPEEIVNAMLAICNPDNSYMTGQAIAVDGGVSAF</sequence>
<evidence type="ECO:0000313" key="3">
    <source>
        <dbReference type="EMBL" id="GGO84309.1"/>
    </source>
</evidence>
<dbReference type="InterPro" id="IPR020904">
    <property type="entry name" value="Sc_DH/Rdtase_CS"/>
</dbReference>
<accession>A0A917ZIX0</accession>
<dbReference type="PRINTS" id="PR00080">
    <property type="entry name" value="SDRFAMILY"/>
</dbReference>
<dbReference type="NCBIfam" id="NF005559">
    <property type="entry name" value="PRK07231.1"/>
    <property type="match status" value="1"/>
</dbReference>
<evidence type="ECO:0000313" key="4">
    <source>
        <dbReference type="Proteomes" id="UP000599578"/>
    </source>
</evidence>
<dbReference type="Pfam" id="PF13561">
    <property type="entry name" value="adh_short_C2"/>
    <property type="match status" value="1"/>
</dbReference>
<reference evidence="3 4" key="1">
    <citation type="journal article" date="2014" name="Int. J. Syst. Evol. Microbiol.">
        <title>Complete genome sequence of Corynebacterium casei LMG S-19264T (=DSM 44701T), isolated from a smear-ripened cheese.</title>
        <authorList>
            <consortium name="US DOE Joint Genome Institute (JGI-PGF)"/>
            <person name="Walter F."/>
            <person name="Albersmeier A."/>
            <person name="Kalinowski J."/>
            <person name="Ruckert C."/>
        </authorList>
    </citation>
    <scope>NUCLEOTIDE SEQUENCE [LARGE SCALE GENOMIC DNA]</scope>
    <source>
        <strain evidence="3 4">CGMCC 1.7286</strain>
    </source>
</reference>
<protein>
    <submittedName>
        <fullName evidence="3">3-oxoacyl-ACP reductase</fullName>
    </submittedName>
</protein>
<dbReference type="CDD" id="cd05233">
    <property type="entry name" value="SDR_c"/>
    <property type="match status" value="1"/>
</dbReference>
<dbReference type="RefSeq" id="WP_188861437.1">
    <property type="nucleotide sequence ID" value="NZ_BMLT01000007.1"/>
</dbReference>
<proteinExistence type="inferred from homology"/>
<dbReference type="InterPro" id="IPR002347">
    <property type="entry name" value="SDR_fam"/>
</dbReference>
<dbReference type="PANTHER" id="PTHR24321">
    <property type="entry name" value="DEHYDROGENASES, SHORT CHAIN"/>
    <property type="match status" value="1"/>
</dbReference>
<dbReference type="Proteomes" id="UP000599578">
    <property type="component" value="Unassembled WGS sequence"/>
</dbReference>
<gene>
    <name evidence="3" type="ORF">GCM10011348_30260</name>
</gene>
<keyword evidence="4" id="KW-1185">Reference proteome</keyword>
<dbReference type="PROSITE" id="PS00061">
    <property type="entry name" value="ADH_SHORT"/>
    <property type="match status" value="1"/>
</dbReference>
<dbReference type="AlphaFoldDB" id="A0A917ZIX0"/>
<dbReference type="FunFam" id="3.40.50.720:FF:000084">
    <property type="entry name" value="Short-chain dehydrogenase reductase"/>
    <property type="match status" value="1"/>
</dbReference>
<comment type="caution">
    <text evidence="3">The sequence shown here is derived from an EMBL/GenBank/DDBJ whole genome shotgun (WGS) entry which is preliminary data.</text>
</comment>
<comment type="similarity">
    <text evidence="1">Belongs to the short-chain dehydrogenases/reductases (SDR) family.</text>
</comment>
<dbReference type="Gene3D" id="3.40.50.720">
    <property type="entry name" value="NAD(P)-binding Rossmann-like Domain"/>
    <property type="match status" value="1"/>
</dbReference>
<dbReference type="PRINTS" id="PR00081">
    <property type="entry name" value="GDHRDH"/>
</dbReference>
<evidence type="ECO:0000256" key="2">
    <source>
        <dbReference type="ARBA" id="ARBA00023002"/>
    </source>
</evidence>
<evidence type="ECO:0000256" key="1">
    <source>
        <dbReference type="ARBA" id="ARBA00006484"/>
    </source>
</evidence>
<dbReference type="GO" id="GO:0016491">
    <property type="term" value="F:oxidoreductase activity"/>
    <property type="evidence" value="ECO:0007669"/>
    <property type="project" value="UniProtKB-KW"/>
</dbReference>
<name>A0A917ZIX0_9GAMM</name>
<dbReference type="SUPFAM" id="SSF51735">
    <property type="entry name" value="NAD(P)-binding Rossmann-fold domains"/>
    <property type="match status" value="1"/>
</dbReference>
<organism evidence="3 4">
    <name type="scientific">Marinobacterium nitratireducens</name>
    <dbReference type="NCBI Taxonomy" id="518897"/>
    <lineage>
        <taxon>Bacteria</taxon>
        <taxon>Pseudomonadati</taxon>
        <taxon>Pseudomonadota</taxon>
        <taxon>Gammaproteobacteria</taxon>
        <taxon>Oceanospirillales</taxon>
        <taxon>Oceanospirillaceae</taxon>
        <taxon>Marinobacterium</taxon>
    </lineage>
</organism>
<dbReference type="EMBL" id="BMLT01000007">
    <property type="protein sequence ID" value="GGO84309.1"/>
    <property type="molecule type" value="Genomic_DNA"/>
</dbReference>
<dbReference type="InterPro" id="IPR036291">
    <property type="entry name" value="NAD(P)-bd_dom_sf"/>
</dbReference>